<organism evidence="3 4">
    <name type="scientific">Mongoliibacter ruber</name>
    <dbReference type="NCBI Taxonomy" id="1750599"/>
    <lineage>
        <taxon>Bacteria</taxon>
        <taxon>Pseudomonadati</taxon>
        <taxon>Bacteroidota</taxon>
        <taxon>Cytophagia</taxon>
        <taxon>Cytophagales</taxon>
        <taxon>Cyclobacteriaceae</taxon>
        <taxon>Mongoliibacter</taxon>
    </lineage>
</organism>
<dbReference type="InterPro" id="IPR044023">
    <property type="entry name" value="Ig_7"/>
</dbReference>
<feature type="domain" description="Ig-like" evidence="2">
    <location>
        <begin position="392"/>
        <end position="463"/>
    </location>
</feature>
<sequence length="764" mass="84429">MLLAIMIALPFSYSYGNAERVYADQITHTSPNNRVACLLCGNTATVISPDNALNPAAEYARLRSSPGLLLGLGSYEGRIELAFPSIRPANSSVYVRINQADGLLDFLLGGSLGSSLANLVGSLLLGNQSIAVEARHGASIVHTWNSTDGMASQRTKVVVDKEGNHYLMVTPPASFDRVRIFNKTGALLGIGSEVTLDVYHAFHFSDTSCLLPEFTSFDGTSGLNLELIPTNQNLGNAIDNDISTYSEYSSGLIGVGLTSSLTQYIYFSGTSMPSNDVNLAFSFINTLVNVGLLQTALENVTIEAFLGGESVHQETLDSHRLVSLLGLVELDLLTLLGDYGFIEIPLTIDSPFDRIAISYGSFVEINAIGGFRLHEVSVSPSAPISTDDFEMYKEVCAGQSASFMTPSEAGLVFDWYDSPFDGNLLMSSLSGEEVDFENIESDLEFFVSARMEGCSHSSVRGLVKIQANDVPTNEELDITPEGAITIDEWGNFVYLEGQGIVRIVPNYLQDIPGDFNWYWDESLLIPMESSYVDGDGVEYSISDDGTLEIHNPIYKDGDDKYKFFLEYITPQGCYISEEVSFQNLSIILPLEPVFNLEVGIKNDFLVNVKWESDVENGAFVVERADSNLNFEEIGLLKVEEHDGQFELEDDSFRQGNNYYRVKYLSDGINISETELVKIFIDLKHEALHRIYPNPFINNITVSVIGDQNSHDRFVISDMTGKVFLEGEIKEKSISIDDLQWMPSGLYLFKMFSHRSVESTLIIKK</sequence>
<evidence type="ECO:0000259" key="1">
    <source>
        <dbReference type="Pfam" id="PF18962"/>
    </source>
</evidence>
<keyword evidence="4" id="KW-1185">Reference proteome</keyword>
<feature type="domain" description="Secretion system C-terminal sorting" evidence="1">
    <location>
        <begin position="690"/>
        <end position="762"/>
    </location>
</feature>
<evidence type="ECO:0000313" key="4">
    <source>
        <dbReference type="Proteomes" id="UP000238157"/>
    </source>
</evidence>
<evidence type="ECO:0000259" key="2">
    <source>
        <dbReference type="Pfam" id="PF19081"/>
    </source>
</evidence>
<proteinExistence type="predicted"/>
<dbReference type="InterPro" id="IPR026444">
    <property type="entry name" value="Secre_tail"/>
</dbReference>
<protein>
    <submittedName>
        <fullName evidence="3">Putative secreted protein (Por secretion system target)</fullName>
    </submittedName>
</protein>
<evidence type="ECO:0000313" key="3">
    <source>
        <dbReference type="EMBL" id="PRY84314.1"/>
    </source>
</evidence>
<dbReference type="Pfam" id="PF19081">
    <property type="entry name" value="Ig_7"/>
    <property type="match status" value="1"/>
</dbReference>
<comment type="caution">
    <text evidence="3">The sequence shown here is derived from an EMBL/GenBank/DDBJ whole genome shotgun (WGS) entry which is preliminary data.</text>
</comment>
<reference evidence="3 4" key="1">
    <citation type="submission" date="2018-03" db="EMBL/GenBank/DDBJ databases">
        <title>Genomic Encyclopedia of Archaeal and Bacterial Type Strains, Phase II (KMG-II): from individual species to whole genera.</title>
        <authorList>
            <person name="Goeker M."/>
        </authorList>
    </citation>
    <scope>NUCLEOTIDE SEQUENCE [LARGE SCALE GENOMIC DNA]</scope>
    <source>
        <strain evidence="3 4">DSM 27929</strain>
    </source>
</reference>
<dbReference type="OrthoDB" id="1236981at2"/>
<dbReference type="Pfam" id="PF18962">
    <property type="entry name" value="Por_Secre_tail"/>
    <property type="match status" value="1"/>
</dbReference>
<gene>
    <name evidence="3" type="ORF">CLW00_1223</name>
</gene>
<accession>A0A2T0WCQ9</accession>
<dbReference type="EMBL" id="PVTR01000022">
    <property type="protein sequence ID" value="PRY84314.1"/>
    <property type="molecule type" value="Genomic_DNA"/>
</dbReference>
<dbReference type="Proteomes" id="UP000238157">
    <property type="component" value="Unassembled WGS sequence"/>
</dbReference>
<dbReference type="AlphaFoldDB" id="A0A2T0WCQ9"/>
<name>A0A2T0WCQ9_9BACT</name>
<dbReference type="RefSeq" id="WP_106135587.1">
    <property type="nucleotide sequence ID" value="NZ_PVTR01000022.1"/>
</dbReference>
<dbReference type="NCBIfam" id="TIGR04183">
    <property type="entry name" value="Por_Secre_tail"/>
    <property type="match status" value="1"/>
</dbReference>